<dbReference type="Gene3D" id="3.30.70.20">
    <property type="match status" value="2"/>
</dbReference>
<keyword evidence="4" id="KW-0479">Metal-binding</keyword>
<dbReference type="Pfam" id="PF14697">
    <property type="entry name" value="Fer4_21"/>
    <property type="match status" value="1"/>
</dbReference>
<evidence type="ECO:0000256" key="7">
    <source>
        <dbReference type="ARBA" id="ARBA00023004"/>
    </source>
</evidence>
<evidence type="ECO:0000256" key="4">
    <source>
        <dbReference type="ARBA" id="ARBA00022723"/>
    </source>
</evidence>
<dbReference type="GO" id="GO:0016491">
    <property type="term" value="F:oxidoreductase activity"/>
    <property type="evidence" value="ECO:0007669"/>
    <property type="project" value="UniProtKB-KW"/>
</dbReference>
<keyword evidence="6" id="KW-0560">Oxidoreductase</keyword>
<dbReference type="STRING" id="1653476.THC_1756"/>
<dbReference type="PROSITE" id="PS00198">
    <property type="entry name" value="4FE4S_FER_1"/>
    <property type="match status" value="3"/>
</dbReference>
<dbReference type="SUPFAM" id="SSF54862">
    <property type="entry name" value="4Fe-4S ferredoxins"/>
    <property type="match status" value="2"/>
</dbReference>
<organism evidence="10 11">
    <name type="scientific">Caldimicrobium thiodismutans</name>
    <dbReference type="NCBI Taxonomy" id="1653476"/>
    <lineage>
        <taxon>Bacteria</taxon>
        <taxon>Pseudomonadati</taxon>
        <taxon>Thermodesulfobacteriota</taxon>
        <taxon>Thermodesulfobacteria</taxon>
        <taxon>Thermodesulfobacteriales</taxon>
        <taxon>Thermodesulfobacteriaceae</taxon>
        <taxon>Caldimicrobium</taxon>
    </lineage>
</organism>
<dbReference type="EMBL" id="AP014945">
    <property type="protein sequence ID" value="BAU24116.1"/>
    <property type="molecule type" value="Genomic_DNA"/>
</dbReference>
<keyword evidence="5" id="KW-0285">Flavoprotein</keyword>
<keyword evidence="11" id="KW-1185">Reference proteome</keyword>
<accession>A0A0U5APS1</accession>
<dbReference type="InterPro" id="IPR023753">
    <property type="entry name" value="FAD/NAD-binding_dom"/>
</dbReference>
<evidence type="ECO:0000256" key="1">
    <source>
        <dbReference type="ARBA" id="ARBA00001974"/>
    </source>
</evidence>
<feature type="domain" description="4Fe-4S ferredoxin-type" evidence="9">
    <location>
        <begin position="864"/>
        <end position="893"/>
    </location>
</feature>
<dbReference type="InterPro" id="IPR039650">
    <property type="entry name" value="HdrA-like"/>
</dbReference>
<dbReference type="PANTHER" id="PTHR43498:SF1">
    <property type="entry name" value="COB--COM HETERODISULFIDE REDUCTASE IRON-SULFUR SUBUNIT A"/>
    <property type="match status" value="1"/>
</dbReference>
<reference evidence="11" key="2">
    <citation type="journal article" date="2016" name="Int. J. Syst. Evol. Microbiol.">
        <title>Caldimicrobium thiodismutans sp. nov., a sulfur-disproportionating bacterium isolated from a hot spring.</title>
        <authorList>
            <person name="Kojima H."/>
            <person name="Umezawa K."/>
            <person name="Fukui M."/>
        </authorList>
    </citation>
    <scope>NUCLEOTIDE SEQUENCE [LARGE SCALE GENOMIC DNA]</scope>
    <source>
        <strain evidence="11">TF1</strain>
    </source>
</reference>
<dbReference type="GO" id="GO:0051539">
    <property type="term" value="F:4 iron, 4 sulfur cluster binding"/>
    <property type="evidence" value="ECO:0007669"/>
    <property type="project" value="UniProtKB-KW"/>
</dbReference>
<dbReference type="SUPFAM" id="SSF51971">
    <property type="entry name" value="Nucleotide-binding domain"/>
    <property type="match status" value="1"/>
</dbReference>
<evidence type="ECO:0000256" key="3">
    <source>
        <dbReference type="ARBA" id="ARBA00022485"/>
    </source>
</evidence>
<dbReference type="InterPro" id="IPR017896">
    <property type="entry name" value="4Fe4S_Fe-S-bd"/>
</dbReference>
<evidence type="ECO:0000259" key="9">
    <source>
        <dbReference type="PROSITE" id="PS51379"/>
    </source>
</evidence>
<evidence type="ECO:0000256" key="5">
    <source>
        <dbReference type="ARBA" id="ARBA00022827"/>
    </source>
</evidence>
<protein>
    <submittedName>
        <fullName evidence="10">Heterodisulfide reductase</fullName>
    </submittedName>
</protein>
<evidence type="ECO:0000256" key="6">
    <source>
        <dbReference type="ARBA" id="ARBA00023002"/>
    </source>
</evidence>
<reference evidence="10 11" key="1">
    <citation type="journal article" date="2016" name="Int. J. Syst. Evol. Microbiol.">
        <title>Caldimicrobium thiodismutans sp. nov., a sulfur-disproportionating bacterium isolated from a hot spring, and emended description of the genus Caldimicrobium.</title>
        <authorList>
            <person name="Kojima H."/>
            <person name="Umezawa K."/>
            <person name="Fukui M."/>
        </authorList>
    </citation>
    <scope>NUCLEOTIDE SEQUENCE [LARGE SCALE GENOMIC DNA]</scope>
    <source>
        <strain evidence="10 11">TF1</strain>
    </source>
</reference>
<feature type="domain" description="4Fe-4S ferredoxin-type" evidence="9">
    <location>
        <begin position="35"/>
        <end position="64"/>
    </location>
</feature>
<proteinExistence type="inferred from homology"/>
<name>A0A0U5APS1_9BACT</name>
<dbReference type="InterPro" id="IPR036188">
    <property type="entry name" value="FAD/NAD-bd_sf"/>
</dbReference>
<dbReference type="Gene3D" id="3.50.50.60">
    <property type="entry name" value="FAD/NAD(P)-binding domain"/>
    <property type="match status" value="1"/>
</dbReference>
<comment type="similarity">
    <text evidence="2">Belongs to the HdrA family.</text>
</comment>
<dbReference type="SUPFAM" id="SSF51905">
    <property type="entry name" value="FAD/NAD(P)-binding domain"/>
    <property type="match status" value="1"/>
</dbReference>
<keyword evidence="5" id="KW-0274">FAD</keyword>
<dbReference type="InterPro" id="IPR017900">
    <property type="entry name" value="4Fe4S_Fe_S_CS"/>
</dbReference>
<keyword evidence="3" id="KW-0004">4Fe-4S</keyword>
<evidence type="ECO:0000256" key="8">
    <source>
        <dbReference type="ARBA" id="ARBA00023014"/>
    </source>
</evidence>
<dbReference type="AlphaFoldDB" id="A0A0U5APS1"/>
<dbReference type="GO" id="GO:0046872">
    <property type="term" value="F:metal ion binding"/>
    <property type="evidence" value="ECO:0007669"/>
    <property type="project" value="UniProtKB-KW"/>
</dbReference>
<gene>
    <name evidence="10" type="ORF">THC_1756</name>
</gene>
<evidence type="ECO:0000313" key="10">
    <source>
        <dbReference type="EMBL" id="BAU24116.1"/>
    </source>
</evidence>
<keyword evidence="8" id="KW-0411">Iron-sulfur</keyword>
<dbReference type="PATRIC" id="fig|1653476.3.peg.1833"/>
<sequence length="956" mass="105083">MVEAGRSPNIEILTLTEVLEVKGKAGDFKVKLKVNPRYIDPDKCTACGECMKYCPRLAIDTYNENLTFTRAARIDFPQAVPTKYYLDPEVCLRLNHETCQLCSNVCGPKAINFDQKPEIKEVQVGAILLAPGFGKVPVSALEKFGYGKFSDVLHSLEVERLTCVAGPTEGEVIRLSDFKHPKRIAYIQCVGSRDLTCGQPYCSSVCCMYAVKQASVIKEHEPSAEITLFFMDVRTQGKGFDESFRSAVDKYGFKVVRARPGKVDRVDGRLALNYVDEAGEVKREYFDLIVLSVGLGAPEDAEKLSQIFGIELNEFRFAKTNYLNPLETSRPGIYVIGAFQGPKDIPESVIQAGGGAALASELLKDGRGTSTVVKEYPPEDIELLSEEPRIGVFVCHCGVNIAGVVDVKEVRDYAKTLPNVVLSENVVYACAQDSLVQLVDKIKKYRLNRIVMSACTPRTHEPLFQDTLREAGLNLALIEMANIRDQCAWVHPDNPEKATEKAKDLVRMAVAKARRLKPLELQRVKVTPSALIIGGGAAGMTSALSLAEQGFEVFLVEKEPELGGTLRRVKTLIAGDDPQAFLKELIEKVKAHPKIKVFTSATVENISGYIGNYTTTIRTMEASEILNHGVVVVATGGKEYRPSSYPLDGERVITQLELEERLTKKKSKGFPKRVIMIQCAGSRGEELKHCSKVCCIQALKNALKIKELSPETEVYILYMDMRAYGFYEKYYLSARKKGVKFIRFSADKRPRVEVKNKKAVVKVWDTLLAEELELKADLCVLSVGITATEDNNIASILKLPVNDEGFLMEAHVKLRPVETATDGVYLVGLAHSPQLLSEVIAQAKAGAGKAGIPLAKGFVDVPPIVAEVNEAKCIGCAICAEVCPFSAIEMAKVEKRRKARVIKAACKGCGVCASHCPVFAIDVGGFTGEAILEQLRGFKREEERVEEEKEAKAGGA</sequence>
<dbReference type="Proteomes" id="UP000068196">
    <property type="component" value="Chromosome"/>
</dbReference>
<comment type="cofactor">
    <cofactor evidence="1">
        <name>FAD</name>
        <dbReference type="ChEBI" id="CHEBI:57692"/>
    </cofactor>
</comment>
<dbReference type="PANTHER" id="PTHR43498">
    <property type="entry name" value="FERREDOXIN:COB-COM HETERODISULFIDE REDUCTASE SUBUNIT A"/>
    <property type="match status" value="1"/>
</dbReference>
<evidence type="ECO:0000256" key="2">
    <source>
        <dbReference type="ARBA" id="ARBA00006561"/>
    </source>
</evidence>
<dbReference type="PROSITE" id="PS51379">
    <property type="entry name" value="4FE4S_FER_2"/>
    <property type="match status" value="3"/>
</dbReference>
<keyword evidence="7" id="KW-0408">Iron</keyword>
<dbReference type="Pfam" id="PF00037">
    <property type="entry name" value="Fer4"/>
    <property type="match status" value="1"/>
</dbReference>
<dbReference type="KEGG" id="cthi:THC_1756"/>
<evidence type="ECO:0000313" key="11">
    <source>
        <dbReference type="Proteomes" id="UP000068196"/>
    </source>
</evidence>
<dbReference type="Pfam" id="PF07992">
    <property type="entry name" value="Pyr_redox_2"/>
    <property type="match status" value="1"/>
</dbReference>
<feature type="domain" description="4Fe-4S ferredoxin-type" evidence="9">
    <location>
        <begin position="897"/>
        <end position="926"/>
    </location>
</feature>